<organism evidence="2 3">
    <name type="scientific">Kitasatospora saccharophila</name>
    <dbReference type="NCBI Taxonomy" id="407973"/>
    <lineage>
        <taxon>Bacteria</taxon>
        <taxon>Bacillati</taxon>
        <taxon>Actinomycetota</taxon>
        <taxon>Actinomycetes</taxon>
        <taxon>Kitasatosporales</taxon>
        <taxon>Streptomycetaceae</taxon>
        <taxon>Kitasatospora</taxon>
    </lineage>
</organism>
<dbReference type="Proteomes" id="UP001500897">
    <property type="component" value="Unassembled WGS sequence"/>
</dbReference>
<feature type="transmembrane region" description="Helical" evidence="1">
    <location>
        <begin position="47"/>
        <end position="64"/>
    </location>
</feature>
<protein>
    <submittedName>
        <fullName evidence="2">Uncharacterized protein</fullName>
    </submittedName>
</protein>
<keyword evidence="3" id="KW-1185">Reference proteome</keyword>
<keyword evidence="1" id="KW-0812">Transmembrane</keyword>
<keyword evidence="1" id="KW-0472">Membrane</keyword>
<dbReference type="RefSeq" id="WP_344552056.1">
    <property type="nucleotide sequence ID" value="NZ_BAAANS010000013.1"/>
</dbReference>
<feature type="transmembrane region" description="Helical" evidence="1">
    <location>
        <begin position="71"/>
        <end position="89"/>
    </location>
</feature>
<accession>A0ABN2WNX7</accession>
<evidence type="ECO:0000313" key="2">
    <source>
        <dbReference type="EMBL" id="GAA2096139.1"/>
    </source>
</evidence>
<proteinExistence type="predicted"/>
<reference evidence="2 3" key="1">
    <citation type="journal article" date="2019" name="Int. J. Syst. Evol. Microbiol.">
        <title>The Global Catalogue of Microorganisms (GCM) 10K type strain sequencing project: providing services to taxonomists for standard genome sequencing and annotation.</title>
        <authorList>
            <consortium name="The Broad Institute Genomics Platform"/>
            <consortium name="The Broad Institute Genome Sequencing Center for Infectious Disease"/>
            <person name="Wu L."/>
            <person name="Ma J."/>
        </authorList>
    </citation>
    <scope>NUCLEOTIDE SEQUENCE [LARGE SCALE GENOMIC DNA]</scope>
    <source>
        <strain evidence="2 3">JCM 14559</strain>
    </source>
</reference>
<evidence type="ECO:0000256" key="1">
    <source>
        <dbReference type="SAM" id="Phobius"/>
    </source>
</evidence>
<comment type="caution">
    <text evidence="2">The sequence shown here is derived from an EMBL/GenBank/DDBJ whole genome shotgun (WGS) entry which is preliminary data.</text>
</comment>
<sequence>MRAETAHRAPLLLPLLTAVLAWAAWLGWDGERDVAPDGTVSGPYQVWQVLGLVLTVGAAVCWSAHRGRPLAAVAGSTAGLTGAAGVDWAGDGDGLFVVGAALVAVGALVVGGLLAAATGALTRRS</sequence>
<evidence type="ECO:0000313" key="3">
    <source>
        <dbReference type="Proteomes" id="UP001500897"/>
    </source>
</evidence>
<name>A0ABN2WNX7_9ACTN</name>
<keyword evidence="1" id="KW-1133">Transmembrane helix</keyword>
<feature type="transmembrane region" description="Helical" evidence="1">
    <location>
        <begin position="95"/>
        <end position="121"/>
    </location>
</feature>
<dbReference type="EMBL" id="BAAANS010000013">
    <property type="protein sequence ID" value="GAA2096139.1"/>
    <property type="molecule type" value="Genomic_DNA"/>
</dbReference>
<gene>
    <name evidence="2" type="ORF">GCM10009759_25090</name>
</gene>